<dbReference type="EMBL" id="BAAAPC010000008">
    <property type="protein sequence ID" value="GAA1995290.1"/>
    <property type="molecule type" value="Genomic_DNA"/>
</dbReference>
<dbReference type="Gene3D" id="3.30.2010.10">
    <property type="entry name" value="Metalloproteases ('zincins'), catalytic domain"/>
    <property type="match status" value="1"/>
</dbReference>
<sequence length="254" mass="29173">MPAPLVDGDTVAVDGQVARVRVSSRRRRIGLTVERDSTLTLAVPEGCPAYRAQEFLRANRSWVIQKLQLRQETLPTYQVKHFTSGEGFRYLGRLLPLLLVDDPDASPRVLAGRMQIDRSIAEDPTRARHELIAWYRRTGKKWAQDRLQPWAARLGVSEPTVAVRELGWKWGSYSPVCVNDPQRGRINLNWLTFQVPAPLVEYVIAHEMAHAIIPDHSRRFWNTLRSTMPDCDTRRELLDDFGRRVWRGEIVNAS</sequence>
<gene>
    <name evidence="2" type="ORF">GCM10009799_22000</name>
</gene>
<name>A0ABN2SZN3_9ACTN</name>
<keyword evidence="2" id="KW-0482">Metalloprotease</keyword>
<keyword evidence="3" id="KW-1185">Reference proteome</keyword>
<dbReference type="GO" id="GO:0008237">
    <property type="term" value="F:metallopeptidase activity"/>
    <property type="evidence" value="ECO:0007669"/>
    <property type="project" value="UniProtKB-KW"/>
</dbReference>
<reference evidence="2 3" key="1">
    <citation type="journal article" date="2019" name="Int. J. Syst. Evol. Microbiol.">
        <title>The Global Catalogue of Microorganisms (GCM) 10K type strain sequencing project: providing services to taxonomists for standard genome sequencing and annotation.</title>
        <authorList>
            <consortium name="The Broad Institute Genomics Platform"/>
            <consortium name="The Broad Institute Genome Sequencing Center for Infectious Disease"/>
            <person name="Wu L."/>
            <person name="Ma J."/>
        </authorList>
    </citation>
    <scope>NUCLEOTIDE SEQUENCE [LARGE SCALE GENOMIC DNA]</scope>
    <source>
        <strain evidence="2 3">JCM 15313</strain>
    </source>
</reference>
<evidence type="ECO:0000259" key="1">
    <source>
        <dbReference type="Pfam" id="PF01863"/>
    </source>
</evidence>
<dbReference type="PANTHER" id="PTHR30399:SF1">
    <property type="entry name" value="UTP PYROPHOSPHATASE"/>
    <property type="match status" value="1"/>
</dbReference>
<dbReference type="CDD" id="cd07344">
    <property type="entry name" value="M48_yhfN_like"/>
    <property type="match status" value="1"/>
</dbReference>
<dbReference type="PANTHER" id="PTHR30399">
    <property type="entry name" value="UNCHARACTERIZED PROTEIN YGJP"/>
    <property type="match status" value="1"/>
</dbReference>
<organism evidence="2 3">
    <name type="scientific">Nocardiopsis rhodophaea</name>
    <dbReference type="NCBI Taxonomy" id="280238"/>
    <lineage>
        <taxon>Bacteria</taxon>
        <taxon>Bacillati</taxon>
        <taxon>Actinomycetota</taxon>
        <taxon>Actinomycetes</taxon>
        <taxon>Streptosporangiales</taxon>
        <taxon>Nocardiopsidaceae</taxon>
        <taxon>Nocardiopsis</taxon>
    </lineage>
</organism>
<evidence type="ECO:0000313" key="2">
    <source>
        <dbReference type="EMBL" id="GAA1995290.1"/>
    </source>
</evidence>
<proteinExistence type="predicted"/>
<dbReference type="InterPro" id="IPR002725">
    <property type="entry name" value="YgjP-like_metallopeptidase"/>
</dbReference>
<keyword evidence="2" id="KW-0645">Protease</keyword>
<protein>
    <submittedName>
        <fullName evidence="2">SprT family zinc-dependent metalloprotease</fullName>
    </submittedName>
</protein>
<dbReference type="Pfam" id="PF01863">
    <property type="entry name" value="YgjP-like"/>
    <property type="match status" value="1"/>
</dbReference>
<keyword evidence="2" id="KW-0378">Hydrolase</keyword>
<accession>A0ABN2SZN3</accession>
<dbReference type="Proteomes" id="UP001501585">
    <property type="component" value="Unassembled WGS sequence"/>
</dbReference>
<evidence type="ECO:0000313" key="3">
    <source>
        <dbReference type="Proteomes" id="UP001501585"/>
    </source>
</evidence>
<feature type="domain" description="YgjP-like metallopeptidase" evidence="1">
    <location>
        <begin position="27"/>
        <end position="239"/>
    </location>
</feature>
<comment type="caution">
    <text evidence="2">The sequence shown here is derived from an EMBL/GenBank/DDBJ whole genome shotgun (WGS) entry which is preliminary data.</text>
</comment>
<dbReference type="InterPro" id="IPR053136">
    <property type="entry name" value="UTP_pyrophosphatase-like"/>
</dbReference>